<comment type="similarity">
    <text evidence="1 5">Belongs to the glutathione peroxidase family.</text>
</comment>
<dbReference type="PRINTS" id="PR01011">
    <property type="entry name" value="GLUTPROXDASE"/>
</dbReference>
<keyword evidence="3 5" id="KW-0560">Oxidoreductase</keyword>
<evidence type="ECO:0000256" key="2">
    <source>
        <dbReference type="ARBA" id="ARBA00022559"/>
    </source>
</evidence>
<dbReference type="PROSITE" id="PS51355">
    <property type="entry name" value="GLUTATHIONE_PEROXID_3"/>
    <property type="match status" value="1"/>
</dbReference>
<evidence type="ECO:0000313" key="6">
    <source>
        <dbReference type="EMBL" id="KGF50635.1"/>
    </source>
</evidence>
<dbReference type="RefSeq" id="WP_004357584.1">
    <property type="nucleotide sequence ID" value="NZ_JRNR01000002.1"/>
</dbReference>
<dbReference type="Proteomes" id="UP000029538">
    <property type="component" value="Unassembled WGS sequence"/>
</dbReference>
<name>A0A096AV16_9BACT</name>
<dbReference type="PIRSF" id="PIRSF000303">
    <property type="entry name" value="Glutathion_perox"/>
    <property type="match status" value="1"/>
</dbReference>
<comment type="caution">
    <text evidence="6">The sequence shown here is derived from an EMBL/GenBank/DDBJ whole genome shotgun (WGS) entry which is preliminary data.</text>
</comment>
<reference evidence="6 7" key="1">
    <citation type="submission" date="2014-07" db="EMBL/GenBank/DDBJ databases">
        <authorList>
            <person name="McCorrison J."/>
            <person name="Sanka R."/>
            <person name="Torralba M."/>
            <person name="Gillis M."/>
            <person name="Haft D.H."/>
            <person name="Methe B."/>
            <person name="Sutton G."/>
            <person name="Nelson K.E."/>
        </authorList>
    </citation>
    <scope>NUCLEOTIDE SEQUENCE [LARGE SCALE GENOMIC DNA]</scope>
    <source>
        <strain evidence="6 7">DNF00882</strain>
    </source>
</reference>
<protein>
    <recommendedName>
        <fullName evidence="5">Glutathione peroxidase</fullName>
    </recommendedName>
</protein>
<sequence length="184" mass="21452">MKTVYDFTVKDRKGGDVNLKEFANEVLLIVNTATKCGFTPTYEQLEATYKKYHAKGFEVLDFPCNQFNNQAPGTDESIHEFCKLTYGTDFPRFKKIKVNGEETEPLYKFLKEQKSFAGWDESHKLTPILDKIISEQDPNYKENAEIKWNFTKFLINKKGQVVARFEPTEKMENIEKEIEKLLAE</sequence>
<dbReference type="PANTHER" id="PTHR11592:SF78">
    <property type="entry name" value="GLUTATHIONE PEROXIDASE"/>
    <property type="match status" value="1"/>
</dbReference>
<dbReference type="InterPro" id="IPR036249">
    <property type="entry name" value="Thioredoxin-like_sf"/>
</dbReference>
<feature type="active site" evidence="4">
    <location>
        <position position="36"/>
    </location>
</feature>
<dbReference type="GO" id="GO:0034599">
    <property type="term" value="P:cellular response to oxidative stress"/>
    <property type="evidence" value="ECO:0007669"/>
    <property type="project" value="TreeGrafter"/>
</dbReference>
<organism evidence="6 7">
    <name type="scientific">Prevotella disiens DNF00882</name>
    <dbReference type="NCBI Taxonomy" id="1401075"/>
    <lineage>
        <taxon>Bacteria</taxon>
        <taxon>Pseudomonadati</taxon>
        <taxon>Bacteroidota</taxon>
        <taxon>Bacteroidia</taxon>
        <taxon>Bacteroidales</taxon>
        <taxon>Prevotellaceae</taxon>
        <taxon>Prevotella</taxon>
    </lineage>
</organism>
<evidence type="ECO:0000313" key="7">
    <source>
        <dbReference type="Proteomes" id="UP000029538"/>
    </source>
</evidence>
<dbReference type="GO" id="GO:0004601">
    <property type="term" value="F:peroxidase activity"/>
    <property type="evidence" value="ECO:0007669"/>
    <property type="project" value="UniProtKB-KW"/>
</dbReference>
<proteinExistence type="inferred from homology"/>
<dbReference type="EMBL" id="JRNR01000002">
    <property type="protein sequence ID" value="KGF50635.1"/>
    <property type="molecule type" value="Genomic_DNA"/>
</dbReference>
<evidence type="ECO:0000256" key="1">
    <source>
        <dbReference type="ARBA" id="ARBA00006926"/>
    </source>
</evidence>
<dbReference type="PROSITE" id="PS00763">
    <property type="entry name" value="GLUTATHIONE_PEROXID_2"/>
    <property type="match status" value="1"/>
</dbReference>
<dbReference type="FunFam" id="3.40.30.10:FF:000010">
    <property type="entry name" value="Glutathione peroxidase"/>
    <property type="match status" value="1"/>
</dbReference>
<dbReference type="InterPro" id="IPR029760">
    <property type="entry name" value="GPX_CS"/>
</dbReference>
<dbReference type="SUPFAM" id="SSF52833">
    <property type="entry name" value="Thioredoxin-like"/>
    <property type="match status" value="1"/>
</dbReference>
<dbReference type="PANTHER" id="PTHR11592">
    <property type="entry name" value="GLUTATHIONE PEROXIDASE"/>
    <property type="match status" value="1"/>
</dbReference>
<dbReference type="InterPro" id="IPR000889">
    <property type="entry name" value="Glutathione_peroxidase"/>
</dbReference>
<dbReference type="GeneID" id="91082267"/>
<evidence type="ECO:0000256" key="5">
    <source>
        <dbReference type="RuleBase" id="RU000499"/>
    </source>
</evidence>
<dbReference type="Gene3D" id="3.40.30.10">
    <property type="entry name" value="Glutaredoxin"/>
    <property type="match status" value="1"/>
</dbReference>
<accession>A0A096AV16</accession>
<dbReference type="AlphaFoldDB" id="A0A096AV16"/>
<evidence type="ECO:0000256" key="3">
    <source>
        <dbReference type="ARBA" id="ARBA00023002"/>
    </source>
</evidence>
<dbReference type="CDD" id="cd00340">
    <property type="entry name" value="GSH_Peroxidase"/>
    <property type="match status" value="1"/>
</dbReference>
<dbReference type="Pfam" id="PF00255">
    <property type="entry name" value="GSHPx"/>
    <property type="match status" value="1"/>
</dbReference>
<evidence type="ECO:0000256" key="4">
    <source>
        <dbReference type="PIRSR" id="PIRSR000303-1"/>
    </source>
</evidence>
<keyword evidence="2 5" id="KW-0575">Peroxidase</keyword>
<gene>
    <name evidence="6" type="ORF">HMPREF0654_00715</name>
</gene>